<dbReference type="GeneID" id="36339742"/>
<reference evidence="1 2" key="1">
    <citation type="journal article" date="2013" name="Nat. Genet.">
        <title>The genome of the hydatid tapeworm Echinococcus granulosus.</title>
        <authorList>
            <person name="Zheng H."/>
            <person name="Zhang W."/>
            <person name="Zhang L."/>
            <person name="Zhang Z."/>
            <person name="Li J."/>
            <person name="Lu G."/>
            <person name="Zhu Y."/>
            <person name="Wang Y."/>
            <person name="Huang Y."/>
            <person name="Liu J."/>
            <person name="Kang H."/>
            <person name="Chen J."/>
            <person name="Wang L."/>
            <person name="Chen A."/>
            <person name="Yu S."/>
            <person name="Gao Z."/>
            <person name="Jin L."/>
            <person name="Gu W."/>
            <person name="Wang Z."/>
            <person name="Zhao L."/>
            <person name="Shi B."/>
            <person name="Wen H."/>
            <person name="Lin R."/>
            <person name="Jones M.K."/>
            <person name="Brejova B."/>
            <person name="Vinar T."/>
            <person name="Zhao G."/>
            <person name="McManus D.P."/>
            <person name="Chen Z."/>
            <person name="Zhou Y."/>
            <person name="Wang S."/>
        </authorList>
    </citation>
    <scope>NUCLEOTIDE SEQUENCE [LARGE SCALE GENOMIC DNA]</scope>
</reference>
<name>W6V4Q8_ECHGR</name>
<comment type="caution">
    <text evidence="1">The sequence shown here is derived from an EMBL/GenBank/DDBJ whole genome shotgun (WGS) entry which is preliminary data.</text>
</comment>
<organism evidence="1 2">
    <name type="scientific">Echinococcus granulosus</name>
    <name type="common">Hydatid tapeworm</name>
    <dbReference type="NCBI Taxonomy" id="6210"/>
    <lineage>
        <taxon>Eukaryota</taxon>
        <taxon>Metazoa</taxon>
        <taxon>Spiralia</taxon>
        <taxon>Lophotrochozoa</taxon>
        <taxon>Platyhelminthes</taxon>
        <taxon>Cestoda</taxon>
        <taxon>Eucestoda</taxon>
        <taxon>Cyclophyllidea</taxon>
        <taxon>Taeniidae</taxon>
        <taxon>Echinococcus</taxon>
        <taxon>Echinococcus granulosus group</taxon>
    </lineage>
</organism>
<gene>
    <name evidence="1" type="ORF">EGR_04027</name>
</gene>
<protein>
    <submittedName>
        <fullName evidence="1">Uncharacterized protein</fullName>
    </submittedName>
</protein>
<dbReference type="CTD" id="36339742"/>
<dbReference type="EMBL" id="APAU02000023">
    <property type="protein sequence ID" value="EUB61179.1"/>
    <property type="molecule type" value="Genomic_DNA"/>
</dbReference>
<sequence>MEEIPENKMIYYLYLWVIHKKNLKVDCILFNCLKPLKVEKYEEFVLNAEGEKGKVCTYHLHNQMMGAIISSLEYQKKLLGFGGILSWHSQHIHILSKIMSNSSFRFWYNKVTICGGSVTTKFLLSWMQLCHPSPRSEGNITHVMVKGHHYLRQMFWPSAAYFNRIGMICVKIPTSTCLSLTKQNRTANLNFKGTVGASIMNISRWFTAQIALNVDSIPLEQGTQEDFKSHYKFSQPQPKPLFGRVKIISVKKYSNNHSTFFSLLIYNCKDELSYLREEEFKQWWTVI</sequence>
<dbReference type="AlphaFoldDB" id="W6V4Q8"/>
<dbReference type="Proteomes" id="UP000019149">
    <property type="component" value="Unassembled WGS sequence"/>
</dbReference>
<dbReference type="RefSeq" id="XP_024352375.1">
    <property type="nucleotide sequence ID" value="XM_024493276.1"/>
</dbReference>
<keyword evidence="2" id="KW-1185">Reference proteome</keyword>
<evidence type="ECO:0000313" key="1">
    <source>
        <dbReference type="EMBL" id="EUB61179.1"/>
    </source>
</evidence>
<evidence type="ECO:0000313" key="2">
    <source>
        <dbReference type="Proteomes" id="UP000019149"/>
    </source>
</evidence>
<dbReference type="KEGG" id="egl:EGR_04027"/>
<proteinExistence type="predicted"/>
<accession>W6V4Q8</accession>